<sequence>MPLPVLSCGIYQLELEKLLPEIQKELGTELALRYLPPGLDVEDKKLEDAITQELGIFKEQKGLLLYGKMCHSNMPGIAGKVGALLPKAANCVEAFLSPEKKKEMDATGNVYYLTMSGLKLWREIYQQGHGWEAADARMNFGSFDKIVVLDCGLFEITDEALFDFFEFTQVPVELMPISLDYFKDMVLGLCRELLDKI</sequence>
<dbReference type="Pfam" id="PF07796">
    <property type="entry name" value="DUF1638"/>
    <property type="match status" value="1"/>
</dbReference>
<accession>F5YIP9</accession>
<dbReference type="InterPro" id="IPR012437">
    <property type="entry name" value="DUF1638"/>
</dbReference>
<keyword evidence="3" id="KW-1185">Reference proteome</keyword>
<organism evidence="2 3">
    <name type="scientific">Treponema primitia (strain ATCC BAA-887 / DSM 12427 / ZAS-2)</name>
    <dbReference type="NCBI Taxonomy" id="545694"/>
    <lineage>
        <taxon>Bacteria</taxon>
        <taxon>Pseudomonadati</taxon>
        <taxon>Spirochaetota</taxon>
        <taxon>Spirochaetia</taxon>
        <taxon>Spirochaetales</taxon>
        <taxon>Treponemataceae</taxon>
        <taxon>Treponema</taxon>
    </lineage>
</organism>
<gene>
    <name evidence="2" type="ordered locus">TREPR_0847</name>
</gene>
<dbReference type="OrthoDB" id="5430678at2"/>
<reference evidence="2 3" key="2">
    <citation type="journal article" date="2011" name="ISME J.">
        <title>RNA-seq reveals cooperative metabolic interactions between two termite-gut spirochete species in co-culture.</title>
        <authorList>
            <person name="Rosenthal A.Z."/>
            <person name="Matson E.G."/>
            <person name="Eldar A."/>
            <person name="Leadbetter J.R."/>
        </authorList>
    </citation>
    <scope>NUCLEOTIDE SEQUENCE [LARGE SCALE GENOMIC DNA]</scope>
    <source>
        <strain evidence="3">ATCC BAA-887 / DSM 12427 / ZAS-2</strain>
    </source>
</reference>
<evidence type="ECO:0000259" key="1">
    <source>
        <dbReference type="Pfam" id="PF07796"/>
    </source>
</evidence>
<protein>
    <recommendedName>
        <fullName evidence="1">DUF1638 domain-containing protein</fullName>
    </recommendedName>
</protein>
<dbReference type="eggNOG" id="ENOG5032QZS">
    <property type="taxonomic scope" value="Bacteria"/>
</dbReference>
<proteinExistence type="predicted"/>
<dbReference type="KEGG" id="tpi:TREPR_0847"/>
<dbReference type="STRING" id="545694.TREPR_0847"/>
<evidence type="ECO:0000313" key="3">
    <source>
        <dbReference type="Proteomes" id="UP000009223"/>
    </source>
</evidence>
<dbReference type="Proteomes" id="UP000009223">
    <property type="component" value="Chromosome"/>
</dbReference>
<name>F5YIP9_TREPZ</name>
<dbReference type="EMBL" id="CP001843">
    <property type="protein sequence ID" value="AEF86593.1"/>
    <property type="molecule type" value="Genomic_DNA"/>
</dbReference>
<reference evidence="3" key="1">
    <citation type="submission" date="2009-12" db="EMBL/GenBank/DDBJ databases">
        <title>Complete sequence of Treponema primitia strain ZAS-2.</title>
        <authorList>
            <person name="Tetu S.G."/>
            <person name="Matson E."/>
            <person name="Ren Q."/>
            <person name="Seshadri R."/>
            <person name="Elbourne L."/>
            <person name="Hassan K.A."/>
            <person name="Durkin A."/>
            <person name="Radune D."/>
            <person name="Mohamoud Y."/>
            <person name="Shay R."/>
            <person name="Jin S."/>
            <person name="Zhang X."/>
            <person name="Lucey K."/>
            <person name="Ballor N.R."/>
            <person name="Ottesen E."/>
            <person name="Rosenthal R."/>
            <person name="Allen A."/>
            <person name="Leadbetter J.R."/>
            <person name="Paulsen I.T."/>
        </authorList>
    </citation>
    <scope>NUCLEOTIDE SEQUENCE [LARGE SCALE GENOMIC DNA]</scope>
    <source>
        <strain evidence="3">ATCC BAA-887 / DSM 12427 / ZAS-2</strain>
    </source>
</reference>
<dbReference type="AlphaFoldDB" id="F5YIP9"/>
<dbReference type="RefSeq" id="WP_015709202.1">
    <property type="nucleotide sequence ID" value="NC_015578.1"/>
</dbReference>
<feature type="domain" description="DUF1638" evidence="1">
    <location>
        <begin position="35"/>
        <end position="185"/>
    </location>
</feature>
<dbReference type="HOGENOM" id="CLU_099367_0_0_12"/>
<evidence type="ECO:0000313" key="2">
    <source>
        <dbReference type="EMBL" id="AEF86593.1"/>
    </source>
</evidence>